<reference evidence="1" key="1">
    <citation type="submission" date="2014-05" db="EMBL/GenBank/DDBJ databases">
        <authorList>
            <person name="Chronopoulou M."/>
        </authorList>
    </citation>
    <scope>NUCLEOTIDE SEQUENCE</scope>
    <source>
        <tissue evidence="1">Whole organism</tissue>
    </source>
</reference>
<name>A0A0K2U0X6_LEPSM</name>
<dbReference type="EMBL" id="HACA01014512">
    <property type="protein sequence ID" value="CDW31873.1"/>
    <property type="molecule type" value="Transcribed_RNA"/>
</dbReference>
<organism evidence="1">
    <name type="scientific">Lepeophtheirus salmonis</name>
    <name type="common">Salmon louse</name>
    <name type="synonym">Caligus salmonis</name>
    <dbReference type="NCBI Taxonomy" id="72036"/>
    <lineage>
        <taxon>Eukaryota</taxon>
        <taxon>Metazoa</taxon>
        <taxon>Ecdysozoa</taxon>
        <taxon>Arthropoda</taxon>
        <taxon>Crustacea</taxon>
        <taxon>Multicrustacea</taxon>
        <taxon>Hexanauplia</taxon>
        <taxon>Copepoda</taxon>
        <taxon>Siphonostomatoida</taxon>
        <taxon>Caligidae</taxon>
        <taxon>Lepeophtheirus</taxon>
    </lineage>
</organism>
<evidence type="ECO:0000313" key="1">
    <source>
        <dbReference type="EMBL" id="CDW31873.1"/>
    </source>
</evidence>
<dbReference type="AlphaFoldDB" id="A0A0K2U0X6"/>
<accession>A0A0K2U0X6</accession>
<proteinExistence type="predicted"/>
<protein>
    <submittedName>
        <fullName evidence="1">Uncharacterized protein</fullName>
    </submittedName>
</protein>
<feature type="non-terminal residue" evidence="1">
    <location>
        <position position="1"/>
    </location>
</feature>
<sequence length="65" mass="7560">YRGTFRGSKFKSIKLGQEYNLFLSTKSKTDLSFSLVSQVSEIFEIIVIRDYYHSDTFLSLKQSPN</sequence>